<gene>
    <name evidence="1" type="ORF">PSEWESI4_00619</name>
</gene>
<dbReference type="NCBIfam" id="TIGR02444">
    <property type="entry name" value="TIGR02444 family protein"/>
    <property type="match status" value="1"/>
</dbReference>
<keyword evidence="2" id="KW-1185">Reference proteome</keyword>
<evidence type="ECO:0008006" key="3">
    <source>
        <dbReference type="Google" id="ProtNLM"/>
    </source>
</evidence>
<dbReference type="AlphaFoldDB" id="A0A7U7I7K9"/>
<dbReference type="EMBL" id="CAJFCI010000017">
    <property type="protein sequence ID" value="CAD5106359.1"/>
    <property type="molecule type" value="Genomic_DNA"/>
</dbReference>
<dbReference type="InterPro" id="IPR012659">
    <property type="entry name" value="CHP02444"/>
</dbReference>
<organism evidence="1 2">
    <name type="scientific">Zestomonas carbonaria</name>
    <dbReference type="NCBI Taxonomy" id="2762745"/>
    <lineage>
        <taxon>Bacteria</taxon>
        <taxon>Pseudomonadati</taxon>
        <taxon>Pseudomonadota</taxon>
        <taxon>Gammaproteobacteria</taxon>
        <taxon>Pseudomonadales</taxon>
        <taxon>Pseudomonadaceae</taxon>
        <taxon>Zestomonas</taxon>
    </lineage>
</organism>
<proteinExistence type="predicted"/>
<dbReference type="Proteomes" id="UP000583387">
    <property type="component" value="Unassembled WGS sequence"/>
</dbReference>
<comment type="caution">
    <text evidence="1">The sequence shown here is derived from an EMBL/GenBank/DDBJ whole genome shotgun (WGS) entry which is preliminary data.</text>
</comment>
<reference evidence="1 2" key="1">
    <citation type="submission" date="2020-08" db="EMBL/GenBank/DDBJ databases">
        <authorList>
            <person name="Criscuolo A."/>
        </authorList>
    </citation>
    <scope>NUCLEOTIDE SEQUENCE [LARGE SCALE GENOMIC DNA]</scope>
    <source>
        <strain evidence="1">CIP111764</strain>
    </source>
</reference>
<evidence type="ECO:0000313" key="2">
    <source>
        <dbReference type="Proteomes" id="UP000583387"/>
    </source>
</evidence>
<dbReference type="RefSeq" id="WP_187669724.1">
    <property type="nucleotide sequence ID" value="NZ_CAJFCI010000017.1"/>
</dbReference>
<protein>
    <recommendedName>
        <fullName evidence="3">TIGR02444 family protein</fullName>
    </recommendedName>
</protein>
<accession>A0A7U7I7K9</accession>
<dbReference type="Pfam" id="PF09523">
    <property type="entry name" value="DUF2390"/>
    <property type="match status" value="1"/>
</dbReference>
<evidence type="ECO:0000313" key="1">
    <source>
        <dbReference type="EMBL" id="CAD5106359.1"/>
    </source>
</evidence>
<sequence>MPSDLWSFAIHFYQRESVETACLQLQDAGADVCLLLAGAWLTQLGVACDEERVVCLKEIAEPWQRQVVGPLRDVRQSWRTQAQTDDCLHGLREQLKALELAAERQLLLRLESAAQPWPTGQQAQSTHDWLEELAGAAGTRQPAALRMLRDALGGKG</sequence>
<name>A0A7U7I7K9_9GAMM</name>